<proteinExistence type="predicted"/>
<dbReference type="Gene3D" id="2.40.50.140">
    <property type="entry name" value="Nucleic acid-binding proteins"/>
    <property type="match status" value="2"/>
</dbReference>
<protein>
    <recommendedName>
        <fullName evidence="1">Replication protein A 70 kDa DNA-binding subunit B/D first OB fold domain-containing protein</fullName>
    </recommendedName>
</protein>
<accession>A0ABU6XPL8</accession>
<organism evidence="2 3">
    <name type="scientific">Stylosanthes scabra</name>
    <dbReference type="NCBI Taxonomy" id="79078"/>
    <lineage>
        <taxon>Eukaryota</taxon>
        <taxon>Viridiplantae</taxon>
        <taxon>Streptophyta</taxon>
        <taxon>Embryophyta</taxon>
        <taxon>Tracheophyta</taxon>
        <taxon>Spermatophyta</taxon>
        <taxon>Magnoliopsida</taxon>
        <taxon>eudicotyledons</taxon>
        <taxon>Gunneridae</taxon>
        <taxon>Pentapetalae</taxon>
        <taxon>rosids</taxon>
        <taxon>fabids</taxon>
        <taxon>Fabales</taxon>
        <taxon>Fabaceae</taxon>
        <taxon>Papilionoideae</taxon>
        <taxon>50 kb inversion clade</taxon>
        <taxon>dalbergioids sensu lato</taxon>
        <taxon>Dalbergieae</taxon>
        <taxon>Pterocarpus clade</taxon>
        <taxon>Stylosanthes</taxon>
    </lineage>
</organism>
<sequence length="210" mass="24172">MEPKGVDRVADIKPTKLEWNLVVGVARIYRIPCQWISKDAYSMELVLQDKHGDRILCSIPYESVSIYECLMKENRIYSMSNFIVKVHRSGLKVTSHKYKLGVFLKTNARILSDDVFPFSPFRFTPFREIAEMCASNNIFLIVVGKESPENIVTKTGQSSKRLRLYLEDVEKNKMKCTLFGDFVGEALSFLEKTDVQPLVLVGQLFKPHVW</sequence>
<dbReference type="PANTHER" id="PTHR47165">
    <property type="entry name" value="OS03G0429900 PROTEIN"/>
    <property type="match status" value="1"/>
</dbReference>
<dbReference type="Pfam" id="PF02721">
    <property type="entry name" value="DUF223"/>
    <property type="match status" value="1"/>
</dbReference>
<reference evidence="2 3" key="1">
    <citation type="journal article" date="2023" name="Plants (Basel)">
        <title>Bridging the Gap: Combining Genomics and Transcriptomics Approaches to Understand Stylosanthes scabra, an Orphan Legume from the Brazilian Caatinga.</title>
        <authorList>
            <person name="Ferreira-Neto J.R.C."/>
            <person name="da Silva M.D."/>
            <person name="Binneck E."/>
            <person name="de Melo N.F."/>
            <person name="da Silva R.H."/>
            <person name="de Melo A.L.T.M."/>
            <person name="Pandolfi V."/>
            <person name="Bustamante F.O."/>
            <person name="Brasileiro-Vidal A.C."/>
            <person name="Benko-Iseppon A.M."/>
        </authorList>
    </citation>
    <scope>NUCLEOTIDE SEQUENCE [LARGE SCALE GENOMIC DNA]</scope>
    <source>
        <tissue evidence="2">Leaves</tissue>
    </source>
</reference>
<dbReference type="PANTHER" id="PTHR47165:SF4">
    <property type="entry name" value="OS03G0429900 PROTEIN"/>
    <property type="match status" value="1"/>
</dbReference>
<comment type="caution">
    <text evidence="2">The sequence shown here is derived from an EMBL/GenBank/DDBJ whole genome shotgun (WGS) entry which is preliminary data.</text>
</comment>
<evidence type="ECO:0000313" key="2">
    <source>
        <dbReference type="EMBL" id="MED6198800.1"/>
    </source>
</evidence>
<dbReference type="EMBL" id="JASCZI010212226">
    <property type="protein sequence ID" value="MED6198800.1"/>
    <property type="molecule type" value="Genomic_DNA"/>
</dbReference>
<gene>
    <name evidence="2" type="ORF">PIB30_069942</name>
</gene>
<evidence type="ECO:0000313" key="3">
    <source>
        <dbReference type="Proteomes" id="UP001341840"/>
    </source>
</evidence>
<feature type="domain" description="Replication protein A 70 kDa DNA-binding subunit B/D first OB fold" evidence="1">
    <location>
        <begin position="7"/>
        <end position="107"/>
    </location>
</feature>
<dbReference type="Proteomes" id="UP001341840">
    <property type="component" value="Unassembled WGS sequence"/>
</dbReference>
<dbReference type="InterPro" id="IPR003871">
    <property type="entry name" value="RFA1B/D_OB_1st"/>
</dbReference>
<dbReference type="SUPFAM" id="SSF50249">
    <property type="entry name" value="Nucleic acid-binding proteins"/>
    <property type="match status" value="1"/>
</dbReference>
<evidence type="ECO:0000259" key="1">
    <source>
        <dbReference type="Pfam" id="PF02721"/>
    </source>
</evidence>
<dbReference type="CDD" id="cd04480">
    <property type="entry name" value="RPA1_DBD_A_like"/>
    <property type="match status" value="1"/>
</dbReference>
<keyword evidence="3" id="KW-1185">Reference proteome</keyword>
<dbReference type="InterPro" id="IPR012340">
    <property type="entry name" value="NA-bd_OB-fold"/>
</dbReference>
<name>A0ABU6XPL8_9FABA</name>